<dbReference type="Proteomes" id="UP000177785">
    <property type="component" value="Unassembled WGS sequence"/>
</dbReference>
<protein>
    <submittedName>
        <fullName evidence="1">Uncharacterized protein</fullName>
    </submittedName>
</protein>
<dbReference type="STRING" id="1802115.A2756_05390"/>
<gene>
    <name evidence="1" type="ORF">A2756_05390</name>
</gene>
<name>A0A1G2G2Z5_9BACT</name>
<reference evidence="1 2" key="1">
    <citation type="journal article" date="2016" name="Nat. Commun.">
        <title>Thousands of microbial genomes shed light on interconnected biogeochemical processes in an aquifer system.</title>
        <authorList>
            <person name="Anantharaman K."/>
            <person name="Brown C.T."/>
            <person name="Hug L.A."/>
            <person name="Sharon I."/>
            <person name="Castelle C.J."/>
            <person name="Probst A.J."/>
            <person name="Thomas B.C."/>
            <person name="Singh A."/>
            <person name="Wilkins M.J."/>
            <person name="Karaoz U."/>
            <person name="Brodie E.L."/>
            <person name="Williams K.H."/>
            <person name="Hubbard S.S."/>
            <person name="Banfield J.F."/>
        </authorList>
    </citation>
    <scope>NUCLEOTIDE SEQUENCE [LARGE SCALE GENOMIC DNA]</scope>
</reference>
<dbReference type="AlphaFoldDB" id="A0A1G2G2Z5"/>
<comment type="caution">
    <text evidence="1">The sequence shown here is derived from an EMBL/GenBank/DDBJ whole genome shotgun (WGS) entry which is preliminary data.</text>
</comment>
<evidence type="ECO:0000313" key="1">
    <source>
        <dbReference type="EMBL" id="OGZ44271.1"/>
    </source>
</evidence>
<dbReference type="EMBL" id="MHNL01000023">
    <property type="protein sequence ID" value="OGZ44271.1"/>
    <property type="molecule type" value="Genomic_DNA"/>
</dbReference>
<evidence type="ECO:0000313" key="2">
    <source>
        <dbReference type="Proteomes" id="UP000177785"/>
    </source>
</evidence>
<proteinExistence type="predicted"/>
<organism evidence="1 2">
    <name type="scientific">Candidatus Ryanbacteria bacterium RIFCSPHIGHO2_01_FULL_48_27</name>
    <dbReference type="NCBI Taxonomy" id="1802115"/>
    <lineage>
        <taxon>Bacteria</taxon>
        <taxon>Candidatus Ryaniibacteriota</taxon>
    </lineage>
</organism>
<accession>A0A1G2G2Z5</accession>
<sequence>MTNNDTSFRRAALQGMTEDEMESLVRAVFAEGATTADIRWWWGMSQAERDSIVESDSAMRLAAFSHFCKDLHMDPKSAFRKLHETFIIYSDYPLEPAYFTEMQSQGFTPDDYVLPWELGNRIGIYVQKLATNGKEQFQAQMKGFTTANAFLRHKLKVHEI</sequence>